<feature type="domain" description="7,8-dihydro-6-hydroxymethylpterin-pyrophosphokinase" evidence="11">
    <location>
        <begin position="215"/>
        <end position="226"/>
    </location>
</feature>
<evidence type="ECO:0000256" key="8">
    <source>
        <dbReference type="ARBA" id="ARBA00022909"/>
    </source>
</evidence>
<keyword evidence="5" id="KW-0547">Nucleotide-binding</keyword>
<dbReference type="NCBIfam" id="TIGR00526">
    <property type="entry name" value="folB_dom"/>
    <property type="match status" value="1"/>
</dbReference>
<organism evidence="12 13">
    <name type="scientific">Tanticharoenia sakaeratensis NBRC 103193</name>
    <dbReference type="NCBI Taxonomy" id="1231623"/>
    <lineage>
        <taxon>Bacteria</taxon>
        <taxon>Pseudomonadati</taxon>
        <taxon>Pseudomonadota</taxon>
        <taxon>Alphaproteobacteria</taxon>
        <taxon>Acetobacterales</taxon>
        <taxon>Acetobacteraceae</taxon>
        <taxon>Tanticharoenia</taxon>
    </lineage>
</organism>
<keyword evidence="7" id="KW-0067">ATP-binding</keyword>
<dbReference type="NCBIfam" id="TIGR01498">
    <property type="entry name" value="folK"/>
    <property type="match status" value="1"/>
</dbReference>
<evidence type="ECO:0000313" key="13">
    <source>
        <dbReference type="Proteomes" id="UP000032679"/>
    </source>
</evidence>
<evidence type="ECO:0000256" key="10">
    <source>
        <dbReference type="RuleBase" id="RU362079"/>
    </source>
</evidence>
<protein>
    <recommendedName>
        <fullName evidence="10">Bifunctional folate synthesis protein</fullName>
    </recommendedName>
    <domain>
        <recommendedName>
            <fullName evidence="10">Dihydroneopterin aldolase</fullName>
            <shortName evidence="10">DHNA</shortName>
            <ecNumber evidence="10">4.1.2.25</ecNumber>
        </recommendedName>
        <alternativeName>
            <fullName evidence="10">7,8-dihydroneopterin aldolase</fullName>
        </alternativeName>
    </domain>
    <domain>
        <recommendedName>
            <fullName evidence="10">2-amino-4-hydroxy-6-hydroxymethyldihydropteridine pyrophosphokinase</fullName>
            <ecNumber evidence="10">2.7.6.3</ecNumber>
        </recommendedName>
        <alternativeName>
            <fullName evidence="10">6-hydroxymethyl-7,8-dihydropterin pyrophosphokinase</fullName>
            <shortName evidence="10">PPPK</shortName>
        </alternativeName>
        <alternativeName>
            <fullName evidence="10">7,8-dihydro-6-hydroxymethylpterin pyrophosphokinase</fullName>
            <shortName evidence="10">HPPK</shortName>
        </alternativeName>
    </domain>
</protein>
<evidence type="ECO:0000256" key="6">
    <source>
        <dbReference type="ARBA" id="ARBA00022777"/>
    </source>
</evidence>
<dbReference type="PANTHER" id="PTHR43071:SF1">
    <property type="entry name" value="2-AMINO-4-HYDROXY-6-HYDROXYMETHYLDIHYDROPTERIDINE PYROPHOSPHOKINASE"/>
    <property type="match status" value="1"/>
</dbReference>
<evidence type="ECO:0000256" key="7">
    <source>
        <dbReference type="ARBA" id="ARBA00022840"/>
    </source>
</evidence>
<evidence type="ECO:0000256" key="4">
    <source>
        <dbReference type="ARBA" id="ARBA00022679"/>
    </source>
</evidence>
<dbReference type="SMART" id="SM00905">
    <property type="entry name" value="FolB"/>
    <property type="match status" value="1"/>
</dbReference>
<dbReference type="InterPro" id="IPR006156">
    <property type="entry name" value="Dihydroneopterin_aldolase"/>
</dbReference>
<evidence type="ECO:0000313" key="12">
    <source>
        <dbReference type="EMBL" id="GAN53519.1"/>
    </source>
</evidence>
<dbReference type="GO" id="GO:0005524">
    <property type="term" value="F:ATP binding"/>
    <property type="evidence" value="ECO:0007669"/>
    <property type="project" value="UniProtKB-KW"/>
</dbReference>
<sequence>MTDTGFARTTRLRVRDLCVFARHGVMREETRLGQRFFIDIDAEVEIDAAIRDDDYVQAVCYSALSDLAVNIARDRTFRLIETLADRIADAALAAQARIVWIEVGVRKPGAAVPHALDHVAVSVRRQRARLAAFSFGSNQGERETILQSALALLGTAEGVRIAHVSSLYDTVPWGGVAQEGFVNLCVTARTTLGPHALLRLCKEIEASLGRAPAVRWGPRVIDVDLLFLDDIACADPVLTLPHPHLGGRAFVLAPLAEIAPDHRVAGRTVASLLAALPRKPGDAERRSMEADISHED</sequence>
<dbReference type="GO" id="GO:0004150">
    <property type="term" value="F:dihydroneopterin aldolase activity"/>
    <property type="evidence" value="ECO:0007669"/>
    <property type="project" value="UniProtKB-UniRule"/>
</dbReference>
<dbReference type="SUPFAM" id="SSF55620">
    <property type="entry name" value="Tetrahydrobiopterin biosynthesis enzymes-like"/>
    <property type="match status" value="1"/>
</dbReference>
<dbReference type="GO" id="GO:0046656">
    <property type="term" value="P:folic acid biosynthetic process"/>
    <property type="evidence" value="ECO:0007669"/>
    <property type="project" value="UniProtKB-UniRule"/>
</dbReference>
<proteinExistence type="inferred from homology"/>
<dbReference type="RefSeq" id="WP_048847558.1">
    <property type="nucleotide sequence ID" value="NZ_BALE01000010.1"/>
</dbReference>
<dbReference type="AlphaFoldDB" id="A0A0D6MIN3"/>
<dbReference type="GO" id="GO:0046654">
    <property type="term" value="P:tetrahydrofolate biosynthetic process"/>
    <property type="evidence" value="ECO:0007669"/>
    <property type="project" value="UniProtKB-UniRule"/>
</dbReference>
<dbReference type="Proteomes" id="UP000032679">
    <property type="component" value="Unassembled WGS sequence"/>
</dbReference>
<reference evidence="12 13" key="1">
    <citation type="submission" date="2012-10" db="EMBL/GenBank/DDBJ databases">
        <title>Genome sequencing of Tanticharoenia sakaeratensis NBRC 103193.</title>
        <authorList>
            <person name="Azuma Y."/>
            <person name="Hadano H."/>
            <person name="Hirakawa H."/>
            <person name="Matsushita K."/>
        </authorList>
    </citation>
    <scope>NUCLEOTIDE SEQUENCE [LARGE SCALE GENOMIC DNA]</scope>
    <source>
        <strain evidence="12 13">NBRC 103193</strain>
    </source>
</reference>
<dbReference type="EMBL" id="BALE01000010">
    <property type="protein sequence ID" value="GAN53519.1"/>
    <property type="molecule type" value="Genomic_DNA"/>
</dbReference>
<dbReference type="STRING" id="1231623.Tasa_010_066"/>
<dbReference type="Gene3D" id="3.30.70.560">
    <property type="entry name" value="7,8-Dihydro-6-hydroxymethylpterin-pyrophosphokinase HPPK"/>
    <property type="match status" value="1"/>
</dbReference>
<evidence type="ECO:0000259" key="11">
    <source>
        <dbReference type="PROSITE" id="PS00794"/>
    </source>
</evidence>
<evidence type="ECO:0000256" key="1">
    <source>
        <dbReference type="ARBA" id="ARBA00005051"/>
    </source>
</evidence>
<comment type="similarity">
    <text evidence="3">In the N-terminal section; belongs to the DHNA family.</text>
</comment>
<dbReference type="InterPro" id="IPR000550">
    <property type="entry name" value="Hppk"/>
</dbReference>
<dbReference type="UniPathway" id="UPA00077">
    <property type="reaction ID" value="UER00154"/>
</dbReference>
<dbReference type="InterPro" id="IPR035907">
    <property type="entry name" value="Hppk_sf"/>
</dbReference>
<dbReference type="PROSITE" id="PS00794">
    <property type="entry name" value="HPPK"/>
    <property type="match status" value="1"/>
</dbReference>
<keyword evidence="6" id="KW-0418">Kinase</keyword>
<dbReference type="EC" id="2.7.6.3" evidence="10"/>
<dbReference type="Pfam" id="PF02152">
    <property type="entry name" value="FolB"/>
    <property type="match status" value="1"/>
</dbReference>
<comment type="function">
    <text evidence="9">Catalyzes the transfer of pyrophosphate from adenosine triphosphate (ATP) to 6-hydroxymethyl-7,8-dihydropterin, an enzymatic step in folate biosynthesis pathway.</text>
</comment>
<evidence type="ECO:0000256" key="2">
    <source>
        <dbReference type="ARBA" id="ARBA00005810"/>
    </source>
</evidence>
<evidence type="ECO:0000256" key="9">
    <source>
        <dbReference type="ARBA" id="ARBA00029409"/>
    </source>
</evidence>
<name>A0A0D6MIN3_9PROT</name>
<keyword evidence="8 10" id="KW-0289">Folate biosynthesis</keyword>
<dbReference type="GO" id="GO:0003848">
    <property type="term" value="F:2-amino-4-hydroxy-6-hydroxymethyldihydropteridine diphosphokinase activity"/>
    <property type="evidence" value="ECO:0007669"/>
    <property type="project" value="UniProtKB-EC"/>
</dbReference>
<keyword evidence="13" id="KW-1185">Reference proteome</keyword>
<comment type="function">
    <text evidence="10">Catalyzes the conversion of 7,8-dihydroneopterin to 6-hydroxymethyl-7,8-dihydropterin.</text>
</comment>
<dbReference type="GO" id="GO:0016301">
    <property type="term" value="F:kinase activity"/>
    <property type="evidence" value="ECO:0007669"/>
    <property type="project" value="UniProtKB-KW"/>
</dbReference>
<keyword evidence="10" id="KW-0456">Lyase</keyword>
<dbReference type="PANTHER" id="PTHR43071">
    <property type="entry name" value="2-AMINO-4-HYDROXY-6-HYDROXYMETHYLDIHYDROPTERIDINE PYROPHOSPHOKINASE"/>
    <property type="match status" value="1"/>
</dbReference>
<dbReference type="EC" id="4.1.2.25" evidence="10"/>
<accession>A0A0D6MIN3</accession>
<dbReference type="InterPro" id="IPR006157">
    <property type="entry name" value="FolB_dom"/>
</dbReference>
<dbReference type="OrthoDB" id="9808041at2"/>
<dbReference type="NCBIfam" id="TIGR00525">
    <property type="entry name" value="folB"/>
    <property type="match status" value="1"/>
</dbReference>
<comment type="catalytic activity">
    <reaction evidence="10">
        <text>7,8-dihydroneopterin = 6-hydroxymethyl-7,8-dihydropterin + glycolaldehyde</text>
        <dbReference type="Rhea" id="RHEA:10540"/>
        <dbReference type="ChEBI" id="CHEBI:17001"/>
        <dbReference type="ChEBI" id="CHEBI:17071"/>
        <dbReference type="ChEBI" id="CHEBI:44841"/>
        <dbReference type="EC" id="4.1.2.25"/>
    </reaction>
</comment>
<dbReference type="SUPFAM" id="SSF55083">
    <property type="entry name" value="6-hydroxymethyl-7,8-dihydropterin pyrophosphokinase, HPPK"/>
    <property type="match status" value="1"/>
</dbReference>
<dbReference type="CDD" id="cd00483">
    <property type="entry name" value="HPPK"/>
    <property type="match status" value="1"/>
</dbReference>
<keyword evidence="4" id="KW-0808">Transferase</keyword>
<comment type="similarity">
    <text evidence="2">Belongs to the HPPK family.</text>
</comment>
<comment type="pathway">
    <text evidence="1">Cofactor biosynthesis; tetrahydrofolate biosynthesis; 2-amino-4-hydroxy-6-hydroxymethyl-7,8-dihydropteridine diphosphate from 7,8-dihydroneopterin triphosphate: step 4/4.</text>
</comment>
<evidence type="ECO:0000256" key="3">
    <source>
        <dbReference type="ARBA" id="ARBA00009640"/>
    </source>
</evidence>
<comment type="caution">
    <text evidence="12">The sequence shown here is derived from an EMBL/GenBank/DDBJ whole genome shotgun (WGS) entry which is preliminary data.</text>
</comment>
<dbReference type="Gene3D" id="3.30.1130.10">
    <property type="match status" value="1"/>
</dbReference>
<comment type="pathway">
    <text evidence="10">Cofactor biosynthesis; tetrahydrofolate biosynthesis; 2-amino-4-hydroxy-6-hydroxymethyl-7,8-dihydropteridine diphosphate from 7,8-dihydroneopterin triphosphate: step 3/4.</text>
</comment>
<evidence type="ECO:0000256" key="5">
    <source>
        <dbReference type="ARBA" id="ARBA00022741"/>
    </source>
</evidence>
<dbReference type="InterPro" id="IPR043133">
    <property type="entry name" value="GTP-CH-I_C/QueF"/>
</dbReference>
<comment type="similarity">
    <text evidence="10">Belongs to the DHNA family.</text>
</comment>
<dbReference type="Pfam" id="PF01288">
    <property type="entry name" value="HPPK"/>
    <property type="match status" value="1"/>
</dbReference>
<gene>
    <name evidence="12" type="ORF">Tasa_010_066</name>
</gene>